<protein>
    <submittedName>
        <fullName evidence="2">Uncharacterized protein</fullName>
    </submittedName>
</protein>
<keyword evidence="3" id="KW-1185">Reference proteome</keyword>
<name>A0ABP6SJ75_9ACTN</name>
<sequence length="109" mass="11644">MGEFRRATLPAPVSGGGLMSGEQGGVRWIYAFTDEEASYGEQLKDGVDGLRIDPQCGELPPAPEAGRRTLVGALSRSPCRARVLPSRLTTRPGRCADVPAARDHRRGPS</sequence>
<dbReference type="Proteomes" id="UP001499990">
    <property type="component" value="Unassembled WGS sequence"/>
</dbReference>
<organism evidence="2 3">
    <name type="scientific">Streptomyces sannanensis</name>
    <dbReference type="NCBI Taxonomy" id="285536"/>
    <lineage>
        <taxon>Bacteria</taxon>
        <taxon>Bacillati</taxon>
        <taxon>Actinomycetota</taxon>
        <taxon>Actinomycetes</taxon>
        <taxon>Kitasatosporales</taxon>
        <taxon>Streptomycetaceae</taxon>
        <taxon>Streptomyces</taxon>
    </lineage>
</organism>
<feature type="region of interest" description="Disordered" evidence="1">
    <location>
        <begin position="88"/>
        <end position="109"/>
    </location>
</feature>
<accession>A0ABP6SJ75</accession>
<evidence type="ECO:0000313" key="3">
    <source>
        <dbReference type="Proteomes" id="UP001499990"/>
    </source>
</evidence>
<comment type="caution">
    <text evidence="2">The sequence shown here is derived from an EMBL/GenBank/DDBJ whole genome shotgun (WGS) entry which is preliminary data.</text>
</comment>
<gene>
    <name evidence="2" type="ORF">GCM10020367_54830</name>
</gene>
<reference evidence="3" key="1">
    <citation type="journal article" date="2019" name="Int. J. Syst. Evol. Microbiol.">
        <title>The Global Catalogue of Microorganisms (GCM) 10K type strain sequencing project: providing services to taxonomists for standard genome sequencing and annotation.</title>
        <authorList>
            <consortium name="The Broad Institute Genomics Platform"/>
            <consortium name="The Broad Institute Genome Sequencing Center for Infectious Disease"/>
            <person name="Wu L."/>
            <person name="Ma J."/>
        </authorList>
    </citation>
    <scope>NUCLEOTIDE SEQUENCE [LARGE SCALE GENOMIC DNA]</scope>
    <source>
        <strain evidence="3">JCM 9651</strain>
    </source>
</reference>
<dbReference type="EMBL" id="BAAAYL010000001">
    <property type="protein sequence ID" value="GAA3377784.1"/>
    <property type="molecule type" value="Genomic_DNA"/>
</dbReference>
<evidence type="ECO:0000256" key="1">
    <source>
        <dbReference type="SAM" id="MobiDB-lite"/>
    </source>
</evidence>
<evidence type="ECO:0000313" key="2">
    <source>
        <dbReference type="EMBL" id="GAA3377784.1"/>
    </source>
</evidence>
<proteinExistence type="predicted"/>